<name>A0A1G8TML9_9EURY</name>
<gene>
    <name evidence="3" type="ORF">SAMN05216226_103151</name>
</gene>
<reference evidence="3 4" key="1">
    <citation type="submission" date="2016-10" db="EMBL/GenBank/DDBJ databases">
        <authorList>
            <person name="de Groot N.N."/>
        </authorList>
    </citation>
    <scope>NUCLEOTIDE SEQUENCE [LARGE SCALE GENOMIC DNA]</scope>
    <source>
        <strain evidence="3 4">IBRC-M10015</strain>
    </source>
</reference>
<dbReference type="Pfam" id="PF00582">
    <property type="entry name" value="Usp"/>
    <property type="match status" value="2"/>
</dbReference>
<dbReference type="OrthoDB" id="105697at2157"/>
<dbReference type="Gene3D" id="3.40.50.620">
    <property type="entry name" value="HUPs"/>
    <property type="match status" value="2"/>
</dbReference>
<proteinExistence type="inferred from homology"/>
<keyword evidence="4" id="KW-1185">Reference proteome</keyword>
<dbReference type="EMBL" id="FNFC01000003">
    <property type="protein sequence ID" value="SDJ42697.1"/>
    <property type="molecule type" value="Genomic_DNA"/>
</dbReference>
<dbReference type="AlphaFoldDB" id="A0A1G8TML9"/>
<comment type="similarity">
    <text evidence="1">Belongs to the universal stress protein A family.</text>
</comment>
<protein>
    <submittedName>
        <fullName evidence="3">Nucleotide-binding universal stress protein, UspA family</fullName>
    </submittedName>
</protein>
<accession>A0A1G8TML9</accession>
<dbReference type="PANTHER" id="PTHR46268:SF6">
    <property type="entry name" value="UNIVERSAL STRESS PROTEIN UP12"/>
    <property type="match status" value="1"/>
</dbReference>
<evidence type="ECO:0000313" key="4">
    <source>
        <dbReference type="Proteomes" id="UP000198856"/>
    </source>
</evidence>
<feature type="domain" description="UspA" evidence="2">
    <location>
        <begin position="149"/>
        <end position="286"/>
    </location>
</feature>
<dbReference type="CDD" id="cd00293">
    <property type="entry name" value="USP-like"/>
    <property type="match status" value="2"/>
</dbReference>
<dbReference type="PRINTS" id="PR01438">
    <property type="entry name" value="UNVRSLSTRESS"/>
</dbReference>
<evidence type="ECO:0000256" key="1">
    <source>
        <dbReference type="ARBA" id="ARBA00008791"/>
    </source>
</evidence>
<dbReference type="PANTHER" id="PTHR46268">
    <property type="entry name" value="STRESS RESPONSE PROTEIN NHAX"/>
    <property type="match status" value="1"/>
</dbReference>
<dbReference type="InterPro" id="IPR014729">
    <property type="entry name" value="Rossmann-like_a/b/a_fold"/>
</dbReference>
<evidence type="ECO:0000313" key="3">
    <source>
        <dbReference type="EMBL" id="SDJ42697.1"/>
    </source>
</evidence>
<dbReference type="InterPro" id="IPR006016">
    <property type="entry name" value="UspA"/>
</dbReference>
<evidence type="ECO:0000259" key="2">
    <source>
        <dbReference type="Pfam" id="PF00582"/>
    </source>
</evidence>
<dbReference type="SUPFAM" id="SSF52402">
    <property type="entry name" value="Adenine nucleotide alpha hydrolases-like"/>
    <property type="match status" value="2"/>
</dbReference>
<sequence length="290" mass="30932">MFDQILFPVDDSEQTAAATDHALAIAAEHDATLHVLNVADTNQLSLARVQGDVVDALMTEGERAVEETASRARQHGVTTVTEVIQGQPYTTIVNYAADRDIDLVVMPTHGRQKLERFLMGSTTERVLRRSEVPVLTVRPDTDSIPEYPYDSVLVATDGSDAAGAATEVSIDLAMHAGSALHALSIVAISGLGDDVLDDEGFTAVEEEAQEVVDDAIERADESGVVESNGAVEHGISIYEEVISYVEDNGVSAIVVGTQGRSGVERYLLGSVAEYLVRTAPVPVLTVQTET</sequence>
<dbReference type="Proteomes" id="UP000198856">
    <property type="component" value="Unassembled WGS sequence"/>
</dbReference>
<dbReference type="InterPro" id="IPR006015">
    <property type="entry name" value="Universal_stress_UspA"/>
</dbReference>
<organism evidence="3 4">
    <name type="scientific">Halovenus aranensis</name>
    <dbReference type="NCBI Taxonomy" id="890420"/>
    <lineage>
        <taxon>Archaea</taxon>
        <taxon>Methanobacteriati</taxon>
        <taxon>Methanobacteriota</taxon>
        <taxon>Stenosarchaea group</taxon>
        <taxon>Halobacteria</taxon>
        <taxon>Halobacteriales</taxon>
        <taxon>Haloarculaceae</taxon>
        <taxon>Halovenus</taxon>
    </lineage>
</organism>
<dbReference type="RefSeq" id="WP_092699763.1">
    <property type="nucleotide sequence ID" value="NZ_FNFC01000003.1"/>
</dbReference>
<feature type="domain" description="UspA" evidence="2">
    <location>
        <begin position="1"/>
        <end position="138"/>
    </location>
</feature>